<evidence type="ECO:0000313" key="3">
    <source>
        <dbReference type="EMBL" id="KAG5522697.1"/>
    </source>
</evidence>
<sequence length="370" mass="41154">MVKEDRRRRSSLKSAMMMQPLQSSLCCGNDGWADRFCYDMENINHDDLHCVSNLQITQRFLDIMQKVEDALEKKEADLSNSSGIVLEDYRLVVDCTELSIHIENESFIIHNFIRDNYWLKFPELQSIVHHPIDYARVVKKIGNEMDLTMVNLDGLLPSASIVAVSIAASTTSGKPLAEQVLQKTIEACDRALALDLSKKKVLDFLEMRRGHIAPNLSAIVGSAVTAKLVVTAGGLSGLADMPACPIRLLGAKKTNATSKFRLGYIEQTDIFKSTPPSLRMRACMLLAAKSRLVARFDSNRIDPTGNHGRAIRHGILKKIAKWQEPPPAKCLKPLPPVPNCKPKKKEGGRRLRKIPITKMANGMQFGVIEG</sequence>
<comment type="caution">
    <text evidence="3">The sequence shown here is derived from an EMBL/GenBank/DDBJ whole genome shotgun (WGS) entry which is preliminary data.</text>
</comment>
<feature type="compositionally biased region" description="Pro residues" evidence="1">
    <location>
        <begin position="327"/>
        <end position="339"/>
    </location>
</feature>
<dbReference type="Gene3D" id="1.10.287.4070">
    <property type="match status" value="1"/>
</dbReference>
<gene>
    <name evidence="3" type="ORF">RHGRI_034739</name>
</gene>
<dbReference type="Proteomes" id="UP000823749">
    <property type="component" value="Chromosome 12"/>
</dbReference>
<evidence type="ECO:0000256" key="1">
    <source>
        <dbReference type="SAM" id="MobiDB-lite"/>
    </source>
</evidence>
<dbReference type="SUPFAM" id="SSF89124">
    <property type="entry name" value="Nop domain"/>
    <property type="match status" value="1"/>
</dbReference>
<protein>
    <recommendedName>
        <fullName evidence="2">Nop domain-containing protein</fullName>
    </recommendedName>
</protein>
<dbReference type="Pfam" id="PF01798">
    <property type="entry name" value="Nop"/>
    <property type="match status" value="1"/>
</dbReference>
<evidence type="ECO:0000313" key="4">
    <source>
        <dbReference type="Proteomes" id="UP000823749"/>
    </source>
</evidence>
<dbReference type="GO" id="GO:0000244">
    <property type="term" value="P:spliceosomal tri-snRNP complex assembly"/>
    <property type="evidence" value="ECO:0007669"/>
    <property type="project" value="InterPro"/>
</dbReference>
<keyword evidence="4" id="KW-1185">Reference proteome</keyword>
<dbReference type="InterPro" id="IPR036070">
    <property type="entry name" value="Nop_dom_sf"/>
</dbReference>
<dbReference type="InterPro" id="IPR002687">
    <property type="entry name" value="Nop_dom"/>
</dbReference>
<feature type="domain" description="Nop" evidence="2">
    <location>
        <begin position="212"/>
        <end position="324"/>
    </location>
</feature>
<dbReference type="GO" id="GO:0071011">
    <property type="term" value="C:precatalytic spliceosome"/>
    <property type="evidence" value="ECO:0007669"/>
    <property type="project" value="TreeGrafter"/>
</dbReference>
<accession>A0AAV6I2Q0</accession>
<dbReference type="AlphaFoldDB" id="A0AAV6I2Q0"/>
<dbReference type="GO" id="GO:0005687">
    <property type="term" value="C:U4 snRNP"/>
    <property type="evidence" value="ECO:0007669"/>
    <property type="project" value="TreeGrafter"/>
</dbReference>
<dbReference type="PANTHER" id="PTHR13904:SF0">
    <property type="entry name" value="U4_U6 SMALL NUCLEAR RIBONUCLEOPROTEIN PRP31"/>
    <property type="match status" value="1"/>
</dbReference>
<name>A0AAV6I2Q0_9ERIC</name>
<proteinExistence type="predicted"/>
<dbReference type="SMART" id="SM00931">
    <property type="entry name" value="NOSIC"/>
    <property type="match status" value="1"/>
</dbReference>
<dbReference type="PROSITE" id="PS51358">
    <property type="entry name" value="NOP"/>
    <property type="match status" value="1"/>
</dbReference>
<evidence type="ECO:0000259" key="2">
    <source>
        <dbReference type="PROSITE" id="PS51358"/>
    </source>
</evidence>
<dbReference type="GO" id="GO:0046540">
    <property type="term" value="C:U4/U6 x U5 tri-snRNP complex"/>
    <property type="evidence" value="ECO:0007669"/>
    <property type="project" value="InterPro"/>
</dbReference>
<feature type="region of interest" description="Disordered" evidence="1">
    <location>
        <begin position="327"/>
        <end position="349"/>
    </location>
</feature>
<reference evidence="3" key="1">
    <citation type="submission" date="2020-08" db="EMBL/GenBank/DDBJ databases">
        <title>Plant Genome Project.</title>
        <authorList>
            <person name="Zhang R.-G."/>
        </authorList>
    </citation>
    <scope>NUCLEOTIDE SEQUENCE</scope>
    <source>
        <strain evidence="3">WSP0</strain>
        <tissue evidence="3">Leaf</tissue>
    </source>
</reference>
<dbReference type="EMBL" id="JACTNZ010000012">
    <property type="protein sequence ID" value="KAG5522697.1"/>
    <property type="molecule type" value="Genomic_DNA"/>
</dbReference>
<dbReference type="Gene3D" id="1.10.246.90">
    <property type="entry name" value="Nop domain"/>
    <property type="match status" value="1"/>
</dbReference>
<dbReference type="InterPro" id="IPR012976">
    <property type="entry name" value="NOSIC"/>
</dbReference>
<dbReference type="InterPro" id="IPR027105">
    <property type="entry name" value="Prp31"/>
</dbReference>
<dbReference type="PANTHER" id="PTHR13904">
    <property type="entry name" value="PRE-MRNA SPLICING FACTOR PRP31"/>
    <property type="match status" value="1"/>
</dbReference>
<organism evidence="3 4">
    <name type="scientific">Rhododendron griersonianum</name>
    <dbReference type="NCBI Taxonomy" id="479676"/>
    <lineage>
        <taxon>Eukaryota</taxon>
        <taxon>Viridiplantae</taxon>
        <taxon>Streptophyta</taxon>
        <taxon>Embryophyta</taxon>
        <taxon>Tracheophyta</taxon>
        <taxon>Spermatophyta</taxon>
        <taxon>Magnoliopsida</taxon>
        <taxon>eudicotyledons</taxon>
        <taxon>Gunneridae</taxon>
        <taxon>Pentapetalae</taxon>
        <taxon>asterids</taxon>
        <taxon>Ericales</taxon>
        <taxon>Ericaceae</taxon>
        <taxon>Ericoideae</taxon>
        <taxon>Rhodoreae</taxon>
        <taxon>Rhododendron</taxon>
    </lineage>
</organism>
<dbReference type="FunFam" id="1.10.287.4070:FF:000003">
    <property type="entry name" value="U4/U6 small nuclear ribonucleoprotein PRP31"/>
    <property type="match status" value="1"/>
</dbReference>
<dbReference type="InterPro" id="IPR042239">
    <property type="entry name" value="Nop_C"/>
</dbReference>